<evidence type="ECO:0000259" key="6">
    <source>
        <dbReference type="PROSITE" id="PS51999"/>
    </source>
</evidence>
<sequence>MEHQQTPQTQEADEDYRCIVYQPGDVSPCRYPSLKGKRRGKKRNGELVKEAAKKKLKLQPEAGKTDQTLKEAEVVEGEQKMEVLEEGEIFFDPEEFLANLIPPLPPKDTLILPGMIAPTQPLRTPLPPPPQTRTEPPPQTRTEITHHCPIHYLSPMVKGKVNTLSGEWEFLRCSEDRYFNKCFVTCGADRVEQYLESVKSQVHTYYKNPNKNGMICFCGRSVVLVVSNSENNKDRLYFRCPKRQCKFFQWADVLPYGKAKECLQKSKNTVHNQAHPHPVKLDPSIPFDIDLWNECQKVPIWVADSYEHANRIGAPREIVGHYLTAEKEPRLRKQVYTLRAIANNKKRE</sequence>
<evidence type="ECO:0000256" key="4">
    <source>
        <dbReference type="PROSITE-ProRule" id="PRU01343"/>
    </source>
</evidence>
<feature type="domain" description="GRF-type" evidence="6">
    <location>
        <begin position="216"/>
        <end position="254"/>
    </location>
</feature>
<keyword evidence="3" id="KW-0862">Zinc</keyword>
<evidence type="ECO:0000313" key="8">
    <source>
        <dbReference type="Proteomes" id="UP001163046"/>
    </source>
</evidence>
<keyword evidence="8" id="KW-1185">Reference proteome</keyword>
<keyword evidence="1" id="KW-0479">Metal-binding</keyword>
<feature type="region of interest" description="Disordered" evidence="5">
    <location>
        <begin position="121"/>
        <end position="141"/>
    </location>
</feature>
<evidence type="ECO:0000256" key="3">
    <source>
        <dbReference type="ARBA" id="ARBA00022833"/>
    </source>
</evidence>
<dbReference type="Proteomes" id="UP001163046">
    <property type="component" value="Unassembled WGS sequence"/>
</dbReference>
<proteinExistence type="predicted"/>
<accession>A0A9W9YMB7</accession>
<dbReference type="GO" id="GO:0008270">
    <property type="term" value="F:zinc ion binding"/>
    <property type="evidence" value="ECO:0007669"/>
    <property type="project" value="UniProtKB-KW"/>
</dbReference>
<name>A0A9W9YMB7_9CNID</name>
<feature type="region of interest" description="Disordered" evidence="5">
    <location>
        <begin position="30"/>
        <end position="67"/>
    </location>
</feature>
<feature type="compositionally biased region" description="Basic and acidic residues" evidence="5">
    <location>
        <begin position="43"/>
        <end position="53"/>
    </location>
</feature>
<dbReference type="Pfam" id="PF06839">
    <property type="entry name" value="Zn_ribbon_GRF"/>
    <property type="match status" value="1"/>
</dbReference>
<gene>
    <name evidence="7" type="ORF">OS493_022079</name>
</gene>
<reference evidence="7" key="1">
    <citation type="submission" date="2023-01" db="EMBL/GenBank/DDBJ databases">
        <title>Genome assembly of the deep-sea coral Lophelia pertusa.</title>
        <authorList>
            <person name="Herrera S."/>
            <person name="Cordes E."/>
        </authorList>
    </citation>
    <scope>NUCLEOTIDE SEQUENCE</scope>
    <source>
        <strain evidence="7">USNM1676648</strain>
        <tissue evidence="7">Polyp</tissue>
    </source>
</reference>
<feature type="compositionally biased region" description="Pro residues" evidence="5">
    <location>
        <begin position="124"/>
        <end position="139"/>
    </location>
</feature>
<dbReference type="EMBL" id="MU827316">
    <property type="protein sequence ID" value="KAJ7358646.1"/>
    <property type="molecule type" value="Genomic_DNA"/>
</dbReference>
<evidence type="ECO:0000313" key="7">
    <source>
        <dbReference type="EMBL" id="KAJ7358646.1"/>
    </source>
</evidence>
<evidence type="ECO:0000256" key="5">
    <source>
        <dbReference type="SAM" id="MobiDB-lite"/>
    </source>
</evidence>
<comment type="caution">
    <text evidence="7">The sequence shown here is derived from an EMBL/GenBank/DDBJ whole genome shotgun (WGS) entry which is preliminary data.</text>
</comment>
<dbReference type="AlphaFoldDB" id="A0A9W9YMB7"/>
<dbReference type="PROSITE" id="PS51999">
    <property type="entry name" value="ZF_GRF"/>
    <property type="match status" value="1"/>
</dbReference>
<keyword evidence="2 4" id="KW-0863">Zinc-finger</keyword>
<organism evidence="7 8">
    <name type="scientific">Desmophyllum pertusum</name>
    <dbReference type="NCBI Taxonomy" id="174260"/>
    <lineage>
        <taxon>Eukaryota</taxon>
        <taxon>Metazoa</taxon>
        <taxon>Cnidaria</taxon>
        <taxon>Anthozoa</taxon>
        <taxon>Hexacorallia</taxon>
        <taxon>Scleractinia</taxon>
        <taxon>Caryophylliina</taxon>
        <taxon>Caryophylliidae</taxon>
        <taxon>Desmophyllum</taxon>
    </lineage>
</organism>
<protein>
    <recommendedName>
        <fullName evidence="6">GRF-type domain-containing protein</fullName>
    </recommendedName>
</protein>
<evidence type="ECO:0000256" key="2">
    <source>
        <dbReference type="ARBA" id="ARBA00022771"/>
    </source>
</evidence>
<dbReference type="InterPro" id="IPR010666">
    <property type="entry name" value="Znf_GRF"/>
</dbReference>
<evidence type="ECO:0000256" key="1">
    <source>
        <dbReference type="ARBA" id="ARBA00022723"/>
    </source>
</evidence>